<dbReference type="AlphaFoldDB" id="A0A937G0C4"/>
<dbReference type="RefSeq" id="WP_202857337.1">
    <property type="nucleotide sequence ID" value="NZ_JAEUGD010000053.1"/>
</dbReference>
<accession>A0A937G0C4</accession>
<name>A0A937G0C4_9BACT</name>
<evidence type="ECO:0000313" key="2">
    <source>
        <dbReference type="Proteomes" id="UP000614216"/>
    </source>
</evidence>
<sequence length="77" mass="9269">MVTDKHRDKLIEKIKSIDDRNIIDEIYRLLKVDFDDTIYETNNEQKARIAKGVQQIENGESVRSEDVFKKMRKWQNK</sequence>
<keyword evidence="2" id="KW-1185">Reference proteome</keyword>
<proteinExistence type="predicted"/>
<organism evidence="1 2">
    <name type="scientific">Fulvivirga marina</name>
    <dbReference type="NCBI Taxonomy" id="2494733"/>
    <lineage>
        <taxon>Bacteria</taxon>
        <taxon>Pseudomonadati</taxon>
        <taxon>Bacteroidota</taxon>
        <taxon>Cytophagia</taxon>
        <taxon>Cytophagales</taxon>
        <taxon>Fulvivirgaceae</taxon>
        <taxon>Fulvivirga</taxon>
    </lineage>
</organism>
<dbReference type="Proteomes" id="UP000614216">
    <property type="component" value="Unassembled WGS sequence"/>
</dbReference>
<evidence type="ECO:0000313" key="1">
    <source>
        <dbReference type="EMBL" id="MBL6447801.1"/>
    </source>
</evidence>
<evidence type="ECO:0008006" key="3">
    <source>
        <dbReference type="Google" id="ProtNLM"/>
    </source>
</evidence>
<reference evidence="1" key="1">
    <citation type="submission" date="2021-01" db="EMBL/GenBank/DDBJ databases">
        <title>Fulvivirga kasyanovii gen. nov., sp nov., a novel member of the phylum Bacteroidetes isolated from seawater in a mussel farm.</title>
        <authorList>
            <person name="Zhao L.-H."/>
            <person name="Wang Z.-J."/>
        </authorList>
    </citation>
    <scope>NUCLEOTIDE SEQUENCE</scope>
    <source>
        <strain evidence="1">29W222</strain>
    </source>
</reference>
<gene>
    <name evidence="1" type="ORF">JMN32_15890</name>
</gene>
<dbReference type="EMBL" id="JAEUGD010000053">
    <property type="protein sequence ID" value="MBL6447801.1"/>
    <property type="molecule type" value="Genomic_DNA"/>
</dbReference>
<protein>
    <recommendedName>
        <fullName evidence="3">Addiction module component</fullName>
    </recommendedName>
</protein>
<comment type="caution">
    <text evidence="1">The sequence shown here is derived from an EMBL/GenBank/DDBJ whole genome shotgun (WGS) entry which is preliminary data.</text>
</comment>